<evidence type="ECO:0000313" key="1">
    <source>
        <dbReference type="EMBL" id="GAA4400121.1"/>
    </source>
</evidence>
<reference evidence="2" key="1">
    <citation type="journal article" date="2019" name="Int. J. Syst. Evol. Microbiol.">
        <title>The Global Catalogue of Microorganisms (GCM) 10K type strain sequencing project: providing services to taxonomists for standard genome sequencing and annotation.</title>
        <authorList>
            <consortium name="The Broad Institute Genomics Platform"/>
            <consortium name="The Broad Institute Genome Sequencing Center for Infectious Disease"/>
            <person name="Wu L."/>
            <person name="Ma J."/>
        </authorList>
    </citation>
    <scope>NUCLEOTIDE SEQUENCE [LARGE SCALE GENOMIC DNA]</scope>
    <source>
        <strain evidence="2">JCM 17925</strain>
    </source>
</reference>
<dbReference type="CDD" id="cd03398">
    <property type="entry name" value="PAP2_haloperoxidase"/>
    <property type="match status" value="1"/>
</dbReference>
<sequence length="421" mass="46375">MSPKAARKPAKPGDEGADVVYNWYKLIQRLQLREAPQPVVLAQFRAFGYIGVGLYESVQPGINGASSLAKRLYQMPDMPKAKMSEDYLWAESANAAMASMFKLFLGSLSTAAKASIDSMETATYNQLRLTTSNEVMQRSQAFGRAVAQAIFQWSTTDNFTLASPGYVPLNEPWAWVPTPPAFAAPIGANLQYSRPFLAYSLTATAPPLPFPYSEDPSSAFYKAVKEVYDVGNALTVEQKAIANWWADAGGPGTGLPAPYHLLSIVTSVLESQQAGLWRAVEVYAKTGIAMKDGPIIFFRAKYQYNLIRPVTYIRRHIDAGWSSFLINPPYPEYTSGIISLYGPVIEVLIRQFGDIPVTDNAYAWRGLPARQYNSLSDLLTQTAVSRVYGGLHYQFTQDISVAMGKALGDKINKVQIVGPEY</sequence>
<accession>A0ABP8K4N1</accession>
<organism evidence="1 2">
    <name type="scientific">Nibrella viscosa</name>
    <dbReference type="NCBI Taxonomy" id="1084524"/>
    <lineage>
        <taxon>Bacteria</taxon>
        <taxon>Pseudomonadati</taxon>
        <taxon>Bacteroidota</taxon>
        <taxon>Cytophagia</taxon>
        <taxon>Cytophagales</taxon>
        <taxon>Spirosomataceae</taxon>
        <taxon>Nibrella</taxon>
    </lineage>
</organism>
<comment type="caution">
    <text evidence="1">The sequence shown here is derived from an EMBL/GenBank/DDBJ whole genome shotgun (WGS) entry which is preliminary data.</text>
</comment>
<dbReference type="EMBL" id="BAABHB010000002">
    <property type="protein sequence ID" value="GAA4400121.1"/>
    <property type="molecule type" value="Genomic_DNA"/>
</dbReference>
<proteinExistence type="predicted"/>
<dbReference type="PANTHER" id="PTHR34599">
    <property type="entry name" value="PEROXIDASE-RELATED"/>
    <property type="match status" value="1"/>
</dbReference>
<dbReference type="Gene3D" id="1.10.606.20">
    <property type="match status" value="1"/>
</dbReference>
<dbReference type="SUPFAM" id="SSF48317">
    <property type="entry name" value="Acid phosphatase/Vanadium-dependent haloperoxidase"/>
    <property type="match status" value="1"/>
</dbReference>
<dbReference type="Proteomes" id="UP001500936">
    <property type="component" value="Unassembled WGS sequence"/>
</dbReference>
<name>A0ABP8K4N1_9BACT</name>
<keyword evidence="2" id="KW-1185">Reference proteome</keyword>
<dbReference type="InterPro" id="IPR036938">
    <property type="entry name" value="PAP2/HPO_sf"/>
</dbReference>
<gene>
    <name evidence="1" type="ORF">GCM10023187_12940</name>
</gene>
<evidence type="ECO:0000313" key="2">
    <source>
        <dbReference type="Proteomes" id="UP001500936"/>
    </source>
</evidence>
<dbReference type="InterPro" id="IPR052559">
    <property type="entry name" value="V-haloperoxidase"/>
</dbReference>
<protein>
    <submittedName>
        <fullName evidence="1">Vanadium-dependent haloperoxidase</fullName>
    </submittedName>
</protein>
<dbReference type="PANTHER" id="PTHR34599:SF2">
    <property type="entry name" value="TRAF-TYPE DOMAIN-CONTAINING PROTEIN"/>
    <property type="match status" value="1"/>
</dbReference>